<sequence>MLNLKFCPSCGKESLTFNGRKMHCASCAFVFYNNTAAAVAVVIKCGDEVMLTRRNQDPSHGKLDLAGGFIDFEETAENACRRELFEEMQIEVDESKLKYICSIPNTYPYKGILYHTMDLFFEYEVAEKFDVVLEEHEISDTIWIKKNEIDLNEIAFESQKLFFENTDYNKNNERP</sequence>
<dbReference type="GO" id="GO:0019677">
    <property type="term" value="P:NAD+ catabolic process"/>
    <property type="evidence" value="ECO:0007669"/>
    <property type="project" value="TreeGrafter"/>
</dbReference>
<dbReference type="SUPFAM" id="SSF55811">
    <property type="entry name" value="Nudix"/>
    <property type="match status" value="1"/>
</dbReference>
<dbReference type="Proteomes" id="UP000595426">
    <property type="component" value="Chromosome"/>
</dbReference>
<dbReference type="CDD" id="cd04681">
    <property type="entry name" value="NUDIX_Hydrolase"/>
    <property type="match status" value="1"/>
</dbReference>
<dbReference type="EMBL" id="CP067018">
    <property type="protein sequence ID" value="QQN60646.1"/>
    <property type="molecule type" value="Genomic_DNA"/>
</dbReference>
<dbReference type="Gene3D" id="3.90.79.10">
    <property type="entry name" value="Nucleoside Triphosphate Pyrophosphohydrolase"/>
    <property type="match status" value="1"/>
</dbReference>
<evidence type="ECO:0000256" key="1">
    <source>
        <dbReference type="ARBA" id="ARBA00001946"/>
    </source>
</evidence>
<evidence type="ECO:0000256" key="2">
    <source>
        <dbReference type="ARBA" id="ARBA00022723"/>
    </source>
</evidence>
<name>A0A7T7V2D6_9FLAO</name>
<feature type="domain" description="Nudix hydrolase" evidence="5">
    <location>
        <begin position="32"/>
        <end position="167"/>
    </location>
</feature>
<dbReference type="GO" id="GO:0005829">
    <property type="term" value="C:cytosol"/>
    <property type="evidence" value="ECO:0007669"/>
    <property type="project" value="TreeGrafter"/>
</dbReference>
<dbReference type="PANTHER" id="PTHR42904">
    <property type="entry name" value="NUDIX HYDROLASE, NUDC SUBFAMILY"/>
    <property type="match status" value="1"/>
</dbReference>
<dbReference type="KEGG" id="egm:AYC65_18740"/>
<dbReference type="AlphaFoldDB" id="A0A7T7V2D6"/>
<dbReference type="InterPro" id="IPR015797">
    <property type="entry name" value="NUDIX_hydrolase-like_dom_sf"/>
</dbReference>
<dbReference type="RefSeq" id="WP_034871700.1">
    <property type="nucleotide sequence ID" value="NZ_CBCSDR010000002.1"/>
</dbReference>
<dbReference type="GeneID" id="93134961"/>
<comment type="cofactor">
    <cofactor evidence="1">
        <name>Mg(2+)</name>
        <dbReference type="ChEBI" id="CHEBI:18420"/>
    </cofactor>
</comment>
<dbReference type="GO" id="GO:0035529">
    <property type="term" value="F:NADH pyrophosphatase activity"/>
    <property type="evidence" value="ECO:0007669"/>
    <property type="project" value="TreeGrafter"/>
</dbReference>
<keyword evidence="4" id="KW-0460">Magnesium</keyword>
<evidence type="ECO:0000256" key="3">
    <source>
        <dbReference type="ARBA" id="ARBA00022801"/>
    </source>
</evidence>
<gene>
    <name evidence="6" type="ORF">I6H88_08770</name>
</gene>
<keyword evidence="7" id="KW-1185">Reference proteome</keyword>
<keyword evidence="2" id="KW-0479">Metal-binding</keyword>
<dbReference type="GO" id="GO:0006742">
    <property type="term" value="P:NADP+ catabolic process"/>
    <property type="evidence" value="ECO:0007669"/>
    <property type="project" value="TreeGrafter"/>
</dbReference>
<dbReference type="InterPro" id="IPR050241">
    <property type="entry name" value="NAD-cap_RNA_hydrolase_NudC"/>
</dbReference>
<dbReference type="GO" id="GO:0046872">
    <property type="term" value="F:metal ion binding"/>
    <property type="evidence" value="ECO:0007669"/>
    <property type="project" value="UniProtKB-KW"/>
</dbReference>
<evidence type="ECO:0000313" key="6">
    <source>
        <dbReference type="EMBL" id="QQN60646.1"/>
    </source>
</evidence>
<protein>
    <submittedName>
        <fullName evidence="6">NUDIX domain-containing protein</fullName>
    </submittedName>
</protein>
<dbReference type="OrthoDB" id="9786141at2"/>
<dbReference type="PANTHER" id="PTHR42904:SF12">
    <property type="entry name" value="ADP-RIBOSE PYROPHOSPHATASE-RELATED"/>
    <property type="match status" value="1"/>
</dbReference>
<keyword evidence="3" id="KW-0378">Hydrolase</keyword>
<organism evidence="6 7">
    <name type="scientific">Elizabethkingia bruuniana</name>
    <dbReference type="NCBI Taxonomy" id="1756149"/>
    <lineage>
        <taxon>Bacteria</taxon>
        <taxon>Pseudomonadati</taxon>
        <taxon>Bacteroidota</taxon>
        <taxon>Flavobacteriia</taxon>
        <taxon>Flavobacteriales</taxon>
        <taxon>Weeksellaceae</taxon>
        <taxon>Elizabethkingia</taxon>
    </lineage>
</organism>
<evidence type="ECO:0000259" key="5">
    <source>
        <dbReference type="PROSITE" id="PS51462"/>
    </source>
</evidence>
<dbReference type="PROSITE" id="PS51462">
    <property type="entry name" value="NUDIX"/>
    <property type="match status" value="1"/>
</dbReference>
<proteinExistence type="predicted"/>
<evidence type="ECO:0000313" key="7">
    <source>
        <dbReference type="Proteomes" id="UP000595426"/>
    </source>
</evidence>
<dbReference type="Pfam" id="PF00293">
    <property type="entry name" value="NUDIX"/>
    <property type="match status" value="1"/>
</dbReference>
<dbReference type="InterPro" id="IPR000086">
    <property type="entry name" value="NUDIX_hydrolase_dom"/>
</dbReference>
<reference evidence="6 7" key="1">
    <citation type="submission" date="2020-12" db="EMBL/GenBank/DDBJ databases">
        <title>FDA dAtabase for Regulatory Grade micrObial Sequences (FDA-ARGOS): Supporting development and validation of Infectious Disease Dx tests.</title>
        <authorList>
            <person name="Kerrigan L."/>
            <person name="Long C."/>
            <person name="Tallon L."/>
            <person name="Sadzewicz L."/>
            <person name="Zhao X."/>
            <person name="Boylan J."/>
            <person name="Ott S."/>
            <person name="Bowen H."/>
            <person name="Vavikolanu K."/>
            <person name="Mehta A."/>
            <person name="Aluvathingal J."/>
            <person name="Nadendla S."/>
            <person name="Yan Y."/>
            <person name="Sichtig H."/>
        </authorList>
    </citation>
    <scope>NUCLEOTIDE SEQUENCE [LARGE SCALE GENOMIC DNA]</scope>
    <source>
        <strain evidence="6 7">FDAARGOS_1031</strain>
    </source>
</reference>
<evidence type="ECO:0000256" key="4">
    <source>
        <dbReference type="ARBA" id="ARBA00022842"/>
    </source>
</evidence>
<accession>A0A7T7V2D6</accession>